<dbReference type="GO" id="GO:0004523">
    <property type="term" value="F:RNA-DNA hybrid ribonuclease activity"/>
    <property type="evidence" value="ECO:0007669"/>
    <property type="project" value="UniProtKB-EC"/>
</dbReference>
<keyword evidence="2" id="KW-0378">Hydrolase</keyword>
<name>A0AAX4J7K8_9CAUD</name>
<dbReference type="SUPFAM" id="SSF53098">
    <property type="entry name" value="Ribonuclease H-like"/>
    <property type="match status" value="1"/>
</dbReference>
<feature type="domain" description="RNase H type-1" evidence="1">
    <location>
        <begin position="1"/>
        <end position="138"/>
    </location>
</feature>
<dbReference type="InterPro" id="IPR053151">
    <property type="entry name" value="RNase_H-like"/>
</dbReference>
<dbReference type="GO" id="GO:0003676">
    <property type="term" value="F:nucleic acid binding"/>
    <property type="evidence" value="ECO:0007669"/>
    <property type="project" value="InterPro"/>
</dbReference>
<dbReference type="InterPro" id="IPR036397">
    <property type="entry name" value="RNaseH_sf"/>
</dbReference>
<dbReference type="Pfam" id="PF00075">
    <property type="entry name" value="RNase_H"/>
    <property type="match status" value="1"/>
</dbReference>
<sequence>MQAKLYTDGSSDYKKGLIGSGFIILDSSDKIIYEDSKSIDNEKLIKYNNVAGEIMACCYGIEKCIELGIKQVTIYVDYNGLIHWYNGSWRTKNDFTKMYVEMLRKYSKFIQFDFVKVKGHSGDKYNDMVDMLAKKSIKEF</sequence>
<organism evidence="2 3">
    <name type="scientific">Staphylococcus phage CF5</name>
    <dbReference type="NCBI Taxonomy" id="3113739"/>
    <lineage>
        <taxon>Viruses</taxon>
        <taxon>Duplodnaviria</taxon>
        <taxon>Heunggongvirae</taxon>
        <taxon>Uroviricota</taxon>
        <taxon>Caudoviricetes</taxon>
        <taxon>Herelleviridae</taxon>
        <taxon>Twortvirinae</taxon>
        <taxon>Silviavirus</taxon>
    </lineage>
</organism>
<dbReference type="PROSITE" id="PS50879">
    <property type="entry name" value="RNASE_H_1"/>
    <property type="match status" value="1"/>
</dbReference>
<dbReference type="PANTHER" id="PTHR47723:SF19">
    <property type="entry name" value="POLYNUCLEOTIDYL TRANSFERASE, RIBONUCLEASE H-LIKE SUPERFAMILY PROTEIN"/>
    <property type="match status" value="1"/>
</dbReference>
<evidence type="ECO:0000313" key="2">
    <source>
        <dbReference type="EMBL" id="WRW34691.1"/>
    </source>
</evidence>
<gene>
    <name evidence="2" type="ORF">CF5_0053</name>
</gene>
<accession>A0AAX4J7K8</accession>
<dbReference type="Proteomes" id="UP001432109">
    <property type="component" value="Segment"/>
</dbReference>
<dbReference type="EMBL" id="PP034390">
    <property type="protein sequence ID" value="WRW34691.1"/>
    <property type="molecule type" value="Genomic_DNA"/>
</dbReference>
<reference evidence="2" key="1">
    <citation type="submission" date="2023-12" db="EMBL/GenBank/DDBJ databases">
        <title>Isolation and Characterisation of Novel Lytic Bacteriophages for therapeutic applications in Prosthetic Joint Infections.</title>
        <authorList>
            <person name="Burton N."/>
            <person name="Melo L.D.R."/>
            <person name="Pearce B."/>
            <person name="Tadesse M.D."/>
            <person name="Vryonis E."/>
            <person name="Sagona A."/>
        </authorList>
    </citation>
    <scope>NUCLEOTIDE SEQUENCE</scope>
</reference>
<proteinExistence type="predicted"/>
<dbReference type="EC" id="3.1.26.4" evidence="2"/>
<dbReference type="InterPro" id="IPR002156">
    <property type="entry name" value="RNaseH_domain"/>
</dbReference>
<dbReference type="CDD" id="cd09277">
    <property type="entry name" value="RNase_HI_bacteria_like"/>
    <property type="match status" value="1"/>
</dbReference>
<protein>
    <submittedName>
        <fullName evidence="2">Ribonuclease H</fullName>
        <ecNumber evidence="2">3.1.26.4</ecNumber>
    </submittedName>
</protein>
<dbReference type="PANTHER" id="PTHR47723">
    <property type="entry name" value="OS05G0353850 PROTEIN"/>
    <property type="match status" value="1"/>
</dbReference>
<dbReference type="Gene3D" id="3.30.420.10">
    <property type="entry name" value="Ribonuclease H-like superfamily/Ribonuclease H"/>
    <property type="match status" value="1"/>
</dbReference>
<evidence type="ECO:0000259" key="1">
    <source>
        <dbReference type="PROSITE" id="PS50879"/>
    </source>
</evidence>
<evidence type="ECO:0000313" key="3">
    <source>
        <dbReference type="Proteomes" id="UP001432109"/>
    </source>
</evidence>
<dbReference type="InterPro" id="IPR012337">
    <property type="entry name" value="RNaseH-like_sf"/>
</dbReference>